<evidence type="ECO:0000256" key="6">
    <source>
        <dbReference type="SAM" id="MobiDB-lite"/>
    </source>
</evidence>
<feature type="transmembrane region" description="Helical" evidence="7">
    <location>
        <begin position="12"/>
        <end position="31"/>
    </location>
</feature>
<dbReference type="NCBIfam" id="NF041756">
    <property type="entry name" value="EfeU"/>
    <property type="match status" value="1"/>
</dbReference>
<dbReference type="EMBL" id="JACHBL010000001">
    <property type="protein sequence ID" value="MBB5596985.1"/>
    <property type="molecule type" value="Genomic_DNA"/>
</dbReference>
<feature type="region of interest" description="Disordered" evidence="6">
    <location>
        <begin position="275"/>
        <end position="295"/>
    </location>
</feature>
<dbReference type="GO" id="GO:0015093">
    <property type="term" value="F:ferrous iron transmembrane transporter activity"/>
    <property type="evidence" value="ECO:0007669"/>
    <property type="project" value="TreeGrafter"/>
</dbReference>
<evidence type="ECO:0000313" key="9">
    <source>
        <dbReference type="Proteomes" id="UP000523863"/>
    </source>
</evidence>
<name>A0A7W8Y8P0_9MICC</name>
<dbReference type="PANTHER" id="PTHR31632:SF2">
    <property type="entry name" value="PLASMA MEMBRANE IRON PERMEASE"/>
    <property type="match status" value="1"/>
</dbReference>
<sequence length="295" mass="30810">MESTSMTGNFLIGLREGLEATLVVVLLLAYLKKTNRSELNKRVWIGVAAAALVSLGFGALLTFGPRGLTFEAQEIIGGTLSIIAVGFVTWMVFWMAKAARGLGTELRAKVDGAAAAGTAGIIAVAALAVGREGLETALFLWAAARATGESWEPIVGAGLGLVTAAVLGVLIHKGILAIKLGPFFAWTGALLIVIAGGVLAYGIHDLQEGGIFPGLNSFAFDVTAIIPPASWYGVLLKGIFNFSPQTTWLQAIAWVAYVIPVVVLYFRRLKGSSAQPSDAVKSSQTTNQSAVAHAN</sequence>
<proteinExistence type="inferred from homology"/>
<evidence type="ECO:0000256" key="1">
    <source>
        <dbReference type="ARBA" id="ARBA00004141"/>
    </source>
</evidence>
<comment type="caution">
    <text evidence="8">The sequence shown here is derived from an EMBL/GenBank/DDBJ whole genome shotgun (WGS) entry which is preliminary data.</text>
</comment>
<dbReference type="PANTHER" id="PTHR31632">
    <property type="entry name" value="IRON TRANSPORTER FTH1"/>
    <property type="match status" value="1"/>
</dbReference>
<keyword evidence="9" id="KW-1185">Reference proteome</keyword>
<evidence type="ECO:0000256" key="2">
    <source>
        <dbReference type="ARBA" id="ARBA00008333"/>
    </source>
</evidence>
<keyword evidence="3 7" id="KW-0812">Transmembrane</keyword>
<evidence type="ECO:0000256" key="3">
    <source>
        <dbReference type="ARBA" id="ARBA00022692"/>
    </source>
</evidence>
<evidence type="ECO:0000256" key="7">
    <source>
        <dbReference type="SAM" id="Phobius"/>
    </source>
</evidence>
<dbReference type="AlphaFoldDB" id="A0A7W8Y8P0"/>
<accession>A0A7W8Y8P0</accession>
<protein>
    <submittedName>
        <fullName evidence="8">High-affinity iron transporter</fullName>
    </submittedName>
</protein>
<feature type="transmembrane region" description="Helical" evidence="7">
    <location>
        <begin position="150"/>
        <end position="171"/>
    </location>
</feature>
<dbReference type="Pfam" id="PF03239">
    <property type="entry name" value="FTR1"/>
    <property type="match status" value="1"/>
</dbReference>
<gene>
    <name evidence="8" type="ORF">BKA12_000065</name>
</gene>
<keyword evidence="5 7" id="KW-0472">Membrane</keyword>
<feature type="transmembrane region" description="Helical" evidence="7">
    <location>
        <begin position="75"/>
        <end position="96"/>
    </location>
</feature>
<dbReference type="InterPro" id="IPR004923">
    <property type="entry name" value="FTR1/Fip1/EfeU"/>
</dbReference>
<dbReference type="GO" id="GO:0033573">
    <property type="term" value="C:high-affinity iron permease complex"/>
    <property type="evidence" value="ECO:0007669"/>
    <property type="project" value="InterPro"/>
</dbReference>
<feature type="transmembrane region" description="Helical" evidence="7">
    <location>
        <begin position="43"/>
        <end position="63"/>
    </location>
</feature>
<reference evidence="8 9" key="1">
    <citation type="submission" date="2020-08" db="EMBL/GenBank/DDBJ databases">
        <title>Sequencing the genomes of 1000 actinobacteria strains.</title>
        <authorList>
            <person name="Klenk H.-P."/>
        </authorList>
    </citation>
    <scope>NUCLEOTIDE SEQUENCE [LARGE SCALE GENOMIC DNA]</scope>
    <source>
        <strain evidence="8 9">DSM 23694</strain>
    </source>
</reference>
<evidence type="ECO:0000256" key="5">
    <source>
        <dbReference type="ARBA" id="ARBA00023136"/>
    </source>
</evidence>
<evidence type="ECO:0000256" key="4">
    <source>
        <dbReference type="ARBA" id="ARBA00022989"/>
    </source>
</evidence>
<comment type="similarity">
    <text evidence="2">Belongs to the oxidase-dependent Fe transporter (OFeT) (TC 9.A.10.1) family.</text>
</comment>
<feature type="transmembrane region" description="Helical" evidence="7">
    <location>
        <begin position="248"/>
        <end position="266"/>
    </location>
</feature>
<dbReference type="Proteomes" id="UP000523863">
    <property type="component" value="Unassembled WGS sequence"/>
</dbReference>
<evidence type="ECO:0000313" key="8">
    <source>
        <dbReference type="EMBL" id="MBB5596985.1"/>
    </source>
</evidence>
<feature type="transmembrane region" description="Helical" evidence="7">
    <location>
        <begin position="183"/>
        <end position="203"/>
    </location>
</feature>
<feature type="transmembrane region" description="Helical" evidence="7">
    <location>
        <begin position="108"/>
        <end position="130"/>
    </location>
</feature>
<organism evidence="8 9">
    <name type="scientific">Neomicrococcus lactis</name>
    <dbReference type="NCBI Taxonomy" id="732241"/>
    <lineage>
        <taxon>Bacteria</taxon>
        <taxon>Bacillati</taxon>
        <taxon>Actinomycetota</taxon>
        <taxon>Actinomycetes</taxon>
        <taxon>Micrococcales</taxon>
        <taxon>Micrococcaceae</taxon>
        <taxon>Neomicrococcus</taxon>
    </lineage>
</organism>
<keyword evidence="4 7" id="KW-1133">Transmembrane helix</keyword>
<comment type="subcellular location">
    <subcellularLocation>
        <location evidence="1">Membrane</location>
        <topology evidence="1">Multi-pass membrane protein</topology>
    </subcellularLocation>
</comment>